<accession>A0A5B7DRQ3</accession>
<evidence type="ECO:0000313" key="1">
    <source>
        <dbReference type="EMBL" id="MPC24372.1"/>
    </source>
</evidence>
<dbReference type="EMBL" id="VSRR010001322">
    <property type="protein sequence ID" value="MPC24372.1"/>
    <property type="molecule type" value="Genomic_DNA"/>
</dbReference>
<organism evidence="1 2">
    <name type="scientific">Portunus trituberculatus</name>
    <name type="common">Swimming crab</name>
    <name type="synonym">Neptunus trituberculatus</name>
    <dbReference type="NCBI Taxonomy" id="210409"/>
    <lineage>
        <taxon>Eukaryota</taxon>
        <taxon>Metazoa</taxon>
        <taxon>Ecdysozoa</taxon>
        <taxon>Arthropoda</taxon>
        <taxon>Crustacea</taxon>
        <taxon>Multicrustacea</taxon>
        <taxon>Malacostraca</taxon>
        <taxon>Eumalacostraca</taxon>
        <taxon>Eucarida</taxon>
        <taxon>Decapoda</taxon>
        <taxon>Pleocyemata</taxon>
        <taxon>Brachyura</taxon>
        <taxon>Eubrachyura</taxon>
        <taxon>Portunoidea</taxon>
        <taxon>Portunidae</taxon>
        <taxon>Portuninae</taxon>
        <taxon>Portunus</taxon>
    </lineage>
</organism>
<name>A0A5B7DRQ3_PORTR</name>
<gene>
    <name evidence="1" type="ORF">E2C01_017453</name>
</gene>
<comment type="caution">
    <text evidence="1">The sequence shown here is derived from an EMBL/GenBank/DDBJ whole genome shotgun (WGS) entry which is preliminary data.</text>
</comment>
<reference evidence="1 2" key="1">
    <citation type="submission" date="2019-05" db="EMBL/GenBank/DDBJ databases">
        <title>Another draft genome of Portunus trituberculatus and its Hox gene families provides insights of decapod evolution.</title>
        <authorList>
            <person name="Jeong J.-H."/>
            <person name="Song I."/>
            <person name="Kim S."/>
            <person name="Choi T."/>
            <person name="Kim D."/>
            <person name="Ryu S."/>
            <person name="Kim W."/>
        </authorList>
    </citation>
    <scope>NUCLEOTIDE SEQUENCE [LARGE SCALE GENOMIC DNA]</scope>
    <source>
        <tissue evidence="1">Muscle</tissue>
    </source>
</reference>
<dbReference type="Proteomes" id="UP000324222">
    <property type="component" value="Unassembled WGS sequence"/>
</dbReference>
<keyword evidence="2" id="KW-1185">Reference proteome</keyword>
<dbReference type="AlphaFoldDB" id="A0A5B7DRQ3"/>
<evidence type="ECO:0000313" key="2">
    <source>
        <dbReference type="Proteomes" id="UP000324222"/>
    </source>
</evidence>
<protein>
    <submittedName>
        <fullName evidence="1">Uncharacterized protein</fullName>
    </submittedName>
</protein>
<sequence length="118" mass="12903">MRDTKVNSRAASARRLLLSVLNHHRTLFIRRVSQGLHHSPSGAQMRVVTGPGVAGRLINVHFLNEAVPCRPSDAILSPSRTNHHASFGKGFIDVCTLPHCPATPPRVMAEAYMAVHPK</sequence>
<proteinExistence type="predicted"/>